<accession>A0A540KFK2</accession>
<sequence>MSQLITRRRSVINVPLAFSAPITSTVSAPLIREPTPLTEASPRASQVPASSTSSVSVQPLNARRPYRCRCDPEPFDHTSSTSTIEGGGLQPEIYCWQENSGVKDTSPPFWFDALSFWVKAQRQERSKFLELDMFKNVYARLGDETTKQFHRTAVLQEVASQLPLETPIEDIIIPEDVGKAQVHETGGLIFQIDHRTGHCPGGGSGNHKR</sequence>
<gene>
    <name evidence="1" type="ORF">C1H46_041552</name>
</gene>
<dbReference type="AlphaFoldDB" id="A0A540KFK2"/>
<organism evidence="1 2">
    <name type="scientific">Malus baccata</name>
    <name type="common">Siberian crab apple</name>
    <name type="synonym">Pyrus baccata</name>
    <dbReference type="NCBI Taxonomy" id="106549"/>
    <lineage>
        <taxon>Eukaryota</taxon>
        <taxon>Viridiplantae</taxon>
        <taxon>Streptophyta</taxon>
        <taxon>Embryophyta</taxon>
        <taxon>Tracheophyta</taxon>
        <taxon>Spermatophyta</taxon>
        <taxon>Magnoliopsida</taxon>
        <taxon>eudicotyledons</taxon>
        <taxon>Gunneridae</taxon>
        <taxon>Pentapetalae</taxon>
        <taxon>rosids</taxon>
        <taxon>fabids</taxon>
        <taxon>Rosales</taxon>
        <taxon>Rosaceae</taxon>
        <taxon>Amygdaloideae</taxon>
        <taxon>Maleae</taxon>
        <taxon>Malus</taxon>
    </lineage>
</organism>
<keyword evidence="2" id="KW-1185">Reference proteome</keyword>
<protein>
    <submittedName>
        <fullName evidence="1">Uncharacterized protein</fullName>
    </submittedName>
</protein>
<reference evidence="1 2" key="1">
    <citation type="journal article" date="2019" name="G3 (Bethesda)">
        <title>Sequencing of a Wild Apple (Malus baccata) Genome Unravels the Differences Between Cultivated and Wild Apple Species Regarding Disease Resistance and Cold Tolerance.</title>
        <authorList>
            <person name="Chen X."/>
        </authorList>
    </citation>
    <scope>NUCLEOTIDE SEQUENCE [LARGE SCALE GENOMIC DNA]</scope>
    <source>
        <strain evidence="2">cv. Shandingzi</strain>
        <tissue evidence="1">Leaves</tissue>
    </source>
</reference>
<proteinExistence type="predicted"/>
<evidence type="ECO:0000313" key="2">
    <source>
        <dbReference type="Proteomes" id="UP000315295"/>
    </source>
</evidence>
<comment type="caution">
    <text evidence="1">The sequence shown here is derived from an EMBL/GenBank/DDBJ whole genome shotgun (WGS) entry which is preliminary data.</text>
</comment>
<name>A0A540KFK2_MALBA</name>
<evidence type="ECO:0000313" key="1">
    <source>
        <dbReference type="EMBL" id="TQD72920.1"/>
    </source>
</evidence>
<dbReference type="Proteomes" id="UP000315295">
    <property type="component" value="Unassembled WGS sequence"/>
</dbReference>
<dbReference type="EMBL" id="VIEB01001351">
    <property type="protein sequence ID" value="TQD72920.1"/>
    <property type="molecule type" value="Genomic_DNA"/>
</dbReference>